<sequence length="381" mass="44090">MDKKGIAEVKKCFKKEDCRIDRMVSCFVNEEGEVISRFSDSFYALEDKELFKYCELFKQSLSGKLGRNLYTLAFPLEEEKEGGKQQELYQLLQSELKEEALYDAFFEKIRKDYPIPGKHLLLLAHGVYDVPKKTTDGLVLEDASENVYSFLLFALCPVSLLKEGLCFDQQSDSFISRSEDFVVQKPEISFLYPAFHDRNSDIHELLYRCKKREDSLDAVPENLFGTPLPMGEKQQKHCFSKLVEEILQEDCTFENVRLLQEELAELQNKENEEEREQSLPKNQVKALLEKAGATEEQLLNFSSLYEEELGEKNESLFLENLADSTLRLDSDNVHLRIKNEVSAILESRIIDGKEYLLLPISDNLECNGISIRRKLTEKEEQ</sequence>
<dbReference type="RefSeq" id="WP_183681744.1">
    <property type="nucleotide sequence ID" value="NZ_JACHHH010000001.1"/>
</dbReference>
<dbReference type="EMBL" id="JACHHH010000001">
    <property type="protein sequence ID" value="MBB6040225.1"/>
    <property type="molecule type" value="Genomic_DNA"/>
</dbReference>
<comment type="caution">
    <text evidence="2">The sequence shown here is derived from an EMBL/GenBank/DDBJ whole genome shotgun (WGS) entry which is preliminary data.</text>
</comment>
<evidence type="ECO:0000256" key="1">
    <source>
        <dbReference type="SAM" id="Coils"/>
    </source>
</evidence>
<organism evidence="2 3">
    <name type="scientific">Oribacterium sinus</name>
    <dbReference type="NCBI Taxonomy" id="237576"/>
    <lineage>
        <taxon>Bacteria</taxon>
        <taxon>Bacillati</taxon>
        <taxon>Bacillota</taxon>
        <taxon>Clostridia</taxon>
        <taxon>Lachnospirales</taxon>
        <taxon>Lachnospiraceae</taxon>
        <taxon>Oribacterium</taxon>
    </lineage>
</organism>
<evidence type="ECO:0000313" key="2">
    <source>
        <dbReference type="EMBL" id="MBB6040225.1"/>
    </source>
</evidence>
<evidence type="ECO:0008006" key="4">
    <source>
        <dbReference type="Google" id="ProtNLM"/>
    </source>
</evidence>
<dbReference type="Pfam" id="PF14199">
    <property type="entry name" value="DUF4317"/>
    <property type="match status" value="1"/>
</dbReference>
<dbReference type="InterPro" id="IPR025466">
    <property type="entry name" value="DUF4317"/>
</dbReference>
<evidence type="ECO:0000313" key="3">
    <source>
        <dbReference type="Proteomes" id="UP000522163"/>
    </source>
</evidence>
<dbReference type="Proteomes" id="UP000522163">
    <property type="component" value="Unassembled WGS sequence"/>
</dbReference>
<gene>
    <name evidence="2" type="ORF">HNQ46_000186</name>
</gene>
<keyword evidence="1" id="KW-0175">Coiled coil</keyword>
<protein>
    <recommendedName>
        <fullName evidence="4">DUF4317 domain-containing protein</fullName>
    </recommendedName>
</protein>
<name>A0A7W9SF41_9FIRM</name>
<accession>A0A7W9SF41</accession>
<proteinExistence type="predicted"/>
<dbReference type="GeneID" id="85013758"/>
<feature type="coiled-coil region" evidence="1">
    <location>
        <begin position="249"/>
        <end position="279"/>
    </location>
</feature>
<reference evidence="2 3" key="1">
    <citation type="submission" date="2020-08" db="EMBL/GenBank/DDBJ databases">
        <title>Genomic Encyclopedia of Type Strains, Phase IV (KMG-IV): sequencing the most valuable type-strain genomes for metagenomic binning, comparative biology and taxonomic classification.</title>
        <authorList>
            <person name="Goeker M."/>
        </authorList>
    </citation>
    <scope>NUCLEOTIDE SEQUENCE [LARGE SCALE GENOMIC DNA]</scope>
    <source>
        <strain evidence="2 3">DSM 17245</strain>
    </source>
</reference>
<dbReference type="AlphaFoldDB" id="A0A7W9SF41"/>